<dbReference type="RefSeq" id="WP_111376430.1">
    <property type="nucleotide sequence ID" value="NZ_CP043612.1"/>
</dbReference>
<protein>
    <recommendedName>
        <fullName evidence="3">Immunity protein 44</fullName>
    </recommendedName>
</protein>
<sequence length="148" mass="17594">MKLGLAQYTSAEIKKETRFLIDFSDEMEKSFTQKIYGKDLMEIVIGIICVSPIFEQFFKPKLPKYTKDKKYVKSEGFEYEVEKCLEYSIKLDFETIKNFSEIEAKKYVSLEILKSLEIIETLRTKIKDFDLATFKKDLECYFKEKGYM</sequence>
<dbReference type="Proteomes" id="UP000319267">
    <property type="component" value="Unassembled WGS sequence"/>
</dbReference>
<evidence type="ECO:0000313" key="1">
    <source>
        <dbReference type="EMBL" id="SMO45470.1"/>
    </source>
</evidence>
<evidence type="ECO:0000313" key="2">
    <source>
        <dbReference type="Proteomes" id="UP000319267"/>
    </source>
</evidence>
<proteinExistence type="predicted"/>
<organism evidence="1 2">
    <name type="scientific">Flavobacterium nitrogenifigens</name>
    <dbReference type="NCBI Taxonomy" id="1617283"/>
    <lineage>
        <taxon>Bacteria</taxon>
        <taxon>Pseudomonadati</taxon>
        <taxon>Bacteroidota</taxon>
        <taxon>Flavobacteriia</taxon>
        <taxon>Flavobacteriales</taxon>
        <taxon>Flavobacteriaceae</taxon>
        <taxon>Flavobacterium</taxon>
    </lineage>
</organism>
<name>A0A521BFH1_9FLAO</name>
<dbReference type="EMBL" id="FXTQ01000001">
    <property type="protein sequence ID" value="SMO45470.1"/>
    <property type="molecule type" value="Genomic_DNA"/>
</dbReference>
<dbReference type="AlphaFoldDB" id="A0A521BFH1"/>
<gene>
    <name evidence="1" type="ORF">SAMN06265220_101933</name>
</gene>
<dbReference type="OrthoDB" id="1359970at2"/>
<reference evidence="1 2" key="1">
    <citation type="submission" date="2017-05" db="EMBL/GenBank/DDBJ databases">
        <authorList>
            <person name="Varghese N."/>
            <person name="Submissions S."/>
        </authorList>
    </citation>
    <scope>NUCLEOTIDE SEQUENCE [LARGE SCALE GENOMIC DNA]</scope>
    <source>
        <strain evidence="1 2">DSM 29982</strain>
    </source>
</reference>
<accession>A0A521BFH1</accession>
<keyword evidence="2" id="KW-1185">Reference proteome</keyword>
<evidence type="ECO:0008006" key="3">
    <source>
        <dbReference type="Google" id="ProtNLM"/>
    </source>
</evidence>